<dbReference type="InterPro" id="IPR001182">
    <property type="entry name" value="FtsW/RodA"/>
</dbReference>
<keyword evidence="4 6" id="KW-1133">Transmembrane helix</keyword>
<keyword evidence="3" id="KW-0133">Cell shape</keyword>
<dbReference type="EMBL" id="SXFB01000007">
    <property type="protein sequence ID" value="NFV26698.1"/>
    <property type="molecule type" value="Genomic_DNA"/>
</dbReference>
<dbReference type="OrthoDB" id="9812661at2"/>
<feature type="transmembrane region" description="Helical" evidence="6">
    <location>
        <begin position="371"/>
        <end position="389"/>
    </location>
</feature>
<dbReference type="EMBL" id="SWOV01000022">
    <property type="protein sequence ID" value="NFF88130.1"/>
    <property type="molecule type" value="Genomic_DNA"/>
</dbReference>
<evidence type="ECO:0000256" key="4">
    <source>
        <dbReference type="ARBA" id="ARBA00022989"/>
    </source>
</evidence>
<feature type="transmembrane region" description="Helical" evidence="6">
    <location>
        <begin position="341"/>
        <end position="365"/>
    </location>
</feature>
<evidence type="ECO:0000313" key="14">
    <source>
        <dbReference type="Proteomes" id="UP000486903"/>
    </source>
</evidence>
<protein>
    <submittedName>
        <fullName evidence="9">FtsW/RodA/SpoVE family cell cycle protein</fullName>
    </submittedName>
</protein>
<feature type="transmembrane region" description="Helical" evidence="6">
    <location>
        <begin position="79"/>
        <end position="99"/>
    </location>
</feature>
<evidence type="ECO:0000256" key="6">
    <source>
        <dbReference type="SAM" id="Phobius"/>
    </source>
</evidence>
<dbReference type="Pfam" id="PF01098">
    <property type="entry name" value="FTSW_RODA_SPOVE"/>
    <property type="match status" value="1"/>
</dbReference>
<reference evidence="7 11" key="1">
    <citation type="submission" date="2019-02" db="EMBL/GenBank/DDBJ databases">
        <title>Genome sequencing of Clostridium botulinum clinical isolates.</title>
        <authorList>
            <person name="Brunt J."/>
            <person name="Van Vliet A.H.M."/>
            <person name="Stringer S.C."/>
            <person name="Grant K.A."/>
            <person name="Carter A.C."/>
            <person name="Peck M.W."/>
        </authorList>
    </citation>
    <scope>NUCLEOTIDE SEQUENCE [LARGE SCALE GENOMIC DNA]</scope>
    <source>
        <strain evidence="7 11">H113700579</strain>
    </source>
</reference>
<evidence type="ECO:0000313" key="7">
    <source>
        <dbReference type="EMBL" id="NFA41977.1"/>
    </source>
</evidence>
<feature type="transmembrane region" description="Helical" evidence="6">
    <location>
        <begin position="55"/>
        <end position="73"/>
    </location>
</feature>
<evidence type="ECO:0000256" key="2">
    <source>
        <dbReference type="ARBA" id="ARBA00022692"/>
    </source>
</evidence>
<reference evidence="12 13" key="2">
    <citation type="submission" date="2019-04" db="EMBL/GenBank/DDBJ databases">
        <title>Genome sequencing of Clostridium botulinum Groups I-IV and Clostridium butyricum.</title>
        <authorList>
            <person name="Brunt J."/>
            <person name="Van Vliet A.H.M."/>
            <person name="Stringer S.C."/>
            <person name="Carter A.T."/>
            <person name="Peck M.W."/>
        </authorList>
    </citation>
    <scope>NUCLEOTIDE SEQUENCE [LARGE SCALE GENOMIC DNA]</scope>
    <source>
        <strain evidence="8 13">1605</strain>
        <strain evidence="10 14">BL81</strain>
        <strain evidence="9 12">CB-K-33E</strain>
    </source>
</reference>
<evidence type="ECO:0000313" key="12">
    <source>
        <dbReference type="Proteomes" id="UP000473681"/>
    </source>
</evidence>
<dbReference type="EMBL" id="SWVK01000007">
    <property type="protein sequence ID" value="NFN34862.1"/>
    <property type="molecule type" value="Genomic_DNA"/>
</dbReference>
<dbReference type="GO" id="GO:0008360">
    <property type="term" value="P:regulation of cell shape"/>
    <property type="evidence" value="ECO:0007669"/>
    <property type="project" value="UniProtKB-KW"/>
</dbReference>
<dbReference type="Proteomes" id="UP000472355">
    <property type="component" value="Unassembled WGS sequence"/>
</dbReference>
<evidence type="ECO:0000256" key="5">
    <source>
        <dbReference type="ARBA" id="ARBA00023136"/>
    </source>
</evidence>
<dbReference type="PANTHER" id="PTHR30474">
    <property type="entry name" value="CELL CYCLE PROTEIN"/>
    <property type="match status" value="1"/>
</dbReference>
<feature type="transmembrane region" description="Helical" evidence="6">
    <location>
        <begin position="296"/>
        <end position="320"/>
    </location>
</feature>
<dbReference type="Proteomes" id="UP000486903">
    <property type="component" value="Unassembled WGS sequence"/>
</dbReference>
<dbReference type="EMBL" id="SGKU01000010">
    <property type="protein sequence ID" value="NFA41977.1"/>
    <property type="molecule type" value="Genomic_DNA"/>
</dbReference>
<evidence type="ECO:0000313" key="8">
    <source>
        <dbReference type="EMBL" id="NFF88130.1"/>
    </source>
</evidence>
<sequence length="396" mass="43657">MILTYILCMALFVNLAILKDPIDKGAIYMGAVICVLITIAKILMNKFYPNGDKFLFIFSCILSVIGIAVLYRLDATVAIKQLIWVIAGIVIYMFIVLSIPDIRELGKYKNLFLIITLILMPLSLIFGTEINGSKNWVMIGGTGFQPSEFGKIAFVLYIASAIRKYEDKNNIKEDFKQLWEPALVVMFSLGCMVLQKDLGSALIFFGISVTMLYVGTGKKKYVVISLALFLTGAFIAYQLFGHVRQRVLIWKDPWSDPSGLGYQIVEGMYAIASGGLFGSGLGQGYPGFIPINTSDFIFAVICEELGIIIGLGIMIIYFLIFYRGMRSAVFIKDRFSQLTAVGFSAMIACQVLVIIGGVFAVIPLTGITLPLISYGGSSVITMFFALSILQKISEED</sequence>
<keyword evidence="5 6" id="KW-0472">Membrane</keyword>
<feature type="transmembrane region" description="Helical" evidence="6">
    <location>
        <begin position="221"/>
        <end position="240"/>
    </location>
</feature>
<gene>
    <name evidence="7" type="ORF">EXM65_05135</name>
    <name evidence="8" type="ORF">FC774_09660</name>
    <name evidence="9" type="ORF">FDB51_06860</name>
    <name evidence="10" type="ORF">FDG31_11065</name>
</gene>
<dbReference type="RefSeq" id="WP_003372085.1">
    <property type="nucleotide sequence ID" value="NZ_CP010520.1"/>
</dbReference>
<proteinExistence type="predicted"/>
<accession>A0A0C2N9L6</accession>
<feature type="transmembrane region" description="Helical" evidence="6">
    <location>
        <begin position="198"/>
        <end position="214"/>
    </location>
</feature>
<dbReference type="Proteomes" id="UP000473681">
    <property type="component" value="Unassembled WGS sequence"/>
</dbReference>
<evidence type="ECO:0000313" key="11">
    <source>
        <dbReference type="Proteomes" id="UP000472355"/>
    </source>
</evidence>
<dbReference type="Proteomes" id="UP000476820">
    <property type="component" value="Unassembled WGS sequence"/>
</dbReference>
<evidence type="ECO:0000313" key="9">
    <source>
        <dbReference type="EMBL" id="NFN34862.1"/>
    </source>
</evidence>
<dbReference type="GO" id="GO:0005886">
    <property type="term" value="C:plasma membrane"/>
    <property type="evidence" value="ECO:0007669"/>
    <property type="project" value="TreeGrafter"/>
</dbReference>
<dbReference type="GO" id="GO:0051301">
    <property type="term" value="P:cell division"/>
    <property type="evidence" value="ECO:0007669"/>
    <property type="project" value="InterPro"/>
</dbReference>
<comment type="caution">
    <text evidence="9">The sequence shown here is derived from an EMBL/GenBank/DDBJ whole genome shotgun (WGS) entry which is preliminary data.</text>
</comment>
<comment type="subcellular location">
    <subcellularLocation>
        <location evidence="1">Membrane</location>
        <topology evidence="1">Multi-pass membrane protein</topology>
    </subcellularLocation>
</comment>
<evidence type="ECO:0000313" key="10">
    <source>
        <dbReference type="EMBL" id="NFV26698.1"/>
    </source>
</evidence>
<dbReference type="PANTHER" id="PTHR30474:SF3">
    <property type="entry name" value="PEPTIDOGLYCAN GLYCOSYLTRANSFERASE RODA"/>
    <property type="match status" value="1"/>
</dbReference>
<evidence type="ECO:0000256" key="3">
    <source>
        <dbReference type="ARBA" id="ARBA00022960"/>
    </source>
</evidence>
<dbReference type="GO" id="GO:0032153">
    <property type="term" value="C:cell division site"/>
    <property type="evidence" value="ECO:0007669"/>
    <property type="project" value="TreeGrafter"/>
</dbReference>
<organism evidence="9 12">
    <name type="scientific">Clostridium botulinum</name>
    <dbReference type="NCBI Taxonomy" id="1491"/>
    <lineage>
        <taxon>Bacteria</taxon>
        <taxon>Bacillati</taxon>
        <taxon>Bacillota</taxon>
        <taxon>Clostridia</taxon>
        <taxon>Eubacteriales</taxon>
        <taxon>Clostridiaceae</taxon>
        <taxon>Clostridium</taxon>
    </lineage>
</organism>
<dbReference type="GO" id="GO:0015648">
    <property type="term" value="F:lipid-linked peptidoglycan transporter activity"/>
    <property type="evidence" value="ECO:0007669"/>
    <property type="project" value="TreeGrafter"/>
</dbReference>
<keyword evidence="2 6" id="KW-0812">Transmembrane</keyword>
<evidence type="ECO:0000313" key="13">
    <source>
        <dbReference type="Proteomes" id="UP000476820"/>
    </source>
</evidence>
<dbReference type="AlphaFoldDB" id="A0A0C2N9L6"/>
<name>A0A0C2N9L6_CLOBO</name>
<feature type="transmembrane region" description="Helical" evidence="6">
    <location>
        <begin position="111"/>
        <end position="128"/>
    </location>
</feature>
<feature type="transmembrane region" description="Helical" evidence="6">
    <location>
        <begin position="26"/>
        <end position="43"/>
    </location>
</feature>
<evidence type="ECO:0000256" key="1">
    <source>
        <dbReference type="ARBA" id="ARBA00004141"/>
    </source>
</evidence>